<dbReference type="PROSITE" id="PS51257">
    <property type="entry name" value="PROKAR_LIPOPROTEIN"/>
    <property type="match status" value="1"/>
</dbReference>
<keyword evidence="1" id="KW-0175">Coiled coil</keyword>
<feature type="region of interest" description="Disordered" evidence="2">
    <location>
        <begin position="1"/>
        <end position="92"/>
    </location>
</feature>
<accession>A0AAV1FF91</accession>
<evidence type="ECO:0000313" key="4">
    <source>
        <dbReference type="Proteomes" id="UP001178508"/>
    </source>
</evidence>
<feature type="region of interest" description="Disordered" evidence="2">
    <location>
        <begin position="147"/>
        <end position="191"/>
    </location>
</feature>
<proteinExistence type="predicted"/>
<dbReference type="EMBL" id="OY660869">
    <property type="protein sequence ID" value="CAJ1059087.1"/>
    <property type="molecule type" value="Genomic_DNA"/>
</dbReference>
<feature type="compositionally biased region" description="Low complexity" evidence="2">
    <location>
        <begin position="147"/>
        <end position="157"/>
    </location>
</feature>
<keyword evidence="4" id="KW-1185">Reference proteome</keyword>
<feature type="coiled-coil region" evidence="1">
    <location>
        <begin position="218"/>
        <end position="305"/>
    </location>
</feature>
<feature type="compositionally biased region" description="Basic and acidic residues" evidence="2">
    <location>
        <begin position="39"/>
        <end position="51"/>
    </location>
</feature>
<organism evidence="3 4">
    <name type="scientific">Xyrichtys novacula</name>
    <name type="common">Pearly razorfish</name>
    <name type="synonym">Hemipteronotus novacula</name>
    <dbReference type="NCBI Taxonomy" id="13765"/>
    <lineage>
        <taxon>Eukaryota</taxon>
        <taxon>Metazoa</taxon>
        <taxon>Chordata</taxon>
        <taxon>Craniata</taxon>
        <taxon>Vertebrata</taxon>
        <taxon>Euteleostomi</taxon>
        <taxon>Actinopterygii</taxon>
        <taxon>Neopterygii</taxon>
        <taxon>Teleostei</taxon>
        <taxon>Neoteleostei</taxon>
        <taxon>Acanthomorphata</taxon>
        <taxon>Eupercaria</taxon>
        <taxon>Labriformes</taxon>
        <taxon>Labridae</taxon>
        <taxon>Xyrichtys</taxon>
    </lineage>
</organism>
<feature type="compositionally biased region" description="Basic and acidic residues" evidence="2">
    <location>
        <begin position="67"/>
        <end position="79"/>
    </location>
</feature>
<dbReference type="AlphaFoldDB" id="A0AAV1FF91"/>
<evidence type="ECO:0000256" key="1">
    <source>
        <dbReference type="SAM" id="Coils"/>
    </source>
</evidence>
<name>A0AAV1FF91_XYRNO</name>
<evidence type="ECO:0000313" key="3">
    <source>
        <dbReference type="EMBL" id="CAJ1059087.1"/>
    </source>
</evidence>
<feature type="compositionally biased region" description="Polar residues" evidence="2">
    <location>
        <begin position="24"/>
        <end position="35"/>
    </location>
</feature>
<evidence type="ECO:0000256" key="2">
    <source>
        <dbReference type="SAM" id="MobiDB-lite"/>
    </source>
</evidence>
<feature type="compositionally biased region" description="Basic residues" evidence="2">
    <location>
        <begin position="1"/>
        <end position="18"/>
    </location>
</feature>
<sequence>MERAQKNKGKKRHNKNKNKFLVSALNQGSALSCQSKMPAESKDQDTEKEQLQPEWSAEQEPSAGTQFEEKEPQCVKEEACEPDNQEPPEPVNPWITKIFQEAGNQMCSLHFEEEEFPLPQRRVVKSGSINETTMPQTNMNITIQNIPEEPQQPSSSEEPQHPAASVKPRCPDKTPPQQLVKESGSELPPQLRPMINQLKTFPKMPVGLQISERDLQNLMGHKERANKLEKEKAALISEIEQLKDQLKSQTAEANQRVGVLLVDLSKKGAAEREAVSRAAGLEEALAAEEKKRMEAETSLRETNKETSTLKAALAQAKLDLENERHLWREAQAALLVQHAKDTAELKVNVLQMQEELEEERNLWQKEKANFLQCIAILKENQERKQQENLESGDILMGRLTQLEQQMETLRKKPKRRSLRKRFLQLFKRTRDSDPTPEL</sequence>
<reference evidence="3" key="1">
    <citation type="submission" date="2023-08" db="EMBL/GenBank/DDBJ databases">
        <authorList>
            <person name="Alioto T."/>
            <person name="Alioto T."/>
            <person name="Gomez Garrido J."/>
        </authorList>
    </citation>
    <scope>NUCLEOTIDE SEQUENCE</scope>
</reference>
<gene>
    <name evidence="3" type="ORF">XNOV1_A024111</name>
</gene>
<dbReference type="Proteomes" id="UP001178508">
    <property type="component" value="Chromosome 6"/>
</dbReference>
<protein>
    <submittedName>
        <fullName evidence="3">Proteoglycan 4-like isoform X2</fullName>
    </submittedName>
</protein>